<sequence>MKYLLTVAGCLLALTSLHAQSTVDKVAARTCDCLGAVASPDSLQQRLRRCAPLAMGQVLESGTAADKQLISTVDGMQSTYRRLYQLLPEMCPAVAKLTAGAPLSAPEPEGKAKQDKYYRLSDSREANKFYQEGNALREKKNYKGAIKQYEKALALEPQFVYALDHLAISHRQLGHYDEARATYDRSLAIYPEGDVALLNQAVVYSLLKDWDNARKYYGLLQRAHPDNPEGYFGLGKLALLSEDHEAAMTNLFKVHRLYVDAKSAYVSDSQQLLVMLYAQMQKTGKIERFLARAKDYGISFEVKD</sequence>
<dbReference type="SMART" id="SM00028">
    <property type="entry name" value="TPR"/>
    <property type="match status" value="4"/>
</dbReference>
<evidence type="ECO:0000256" key="1">
    <source>
        <dbReference type="ARBA" id="ARBA00022737"/>
    </source>
</evidence>
<keyword evidence="4" id="KW-0732">Signal</keyword>
<evidence type="ECO:0000256" key="3">
    <source>
        <dbReference type="PROSITE-ProRule" id="PRU00339"/>
    </source>
</evidence>
<keyword evidence="2 3" id="KW-0802">TPR repeat</keyword>
<dbReference type="InterPro" id="IPR019734">
    <property type="entry name" value="TPR_rpt"/>
</dbReference>
<dbReference type="Proteomes" id="UP000282184">
    <property type="component" value="Unassembled WGS sequence"/>
</dbReference>
<dbReference type="AlphaFoldDB" id="A0A431TZT9"/>
<evidence type="ECO:0000256" key="4">
    <source>
        <dbReference type="SAM" id="SignalP"/>
    </source>
</evidence>
<dbReference type="EMBL" id="RXOF01000011">
    <property type="protein sequence ID" value="RTQ47878.1"/>
    <property type="molecule type" value="Genomic_DNA"/>
</dbReference>
<reference evidence="5 6" key="1">
    <citation type="submission" date="2018-12" db="EMBL/GenBank/DDBJ databases">
        <title>Hymenobacter gummosus sp. nov., isolated from a spring.</title>
        <authorList>
            <person name="Nie L."/>
        </authorList>
    </citation>
    <scope>NUCLEOTIDE SEQUENCE [LARGE SCALE GENOMIC DNA]</scope>
    <source>
        <strain evidence="5 6">KCTC 52166</strain>
    </source>
</reference>
<dbReference type="PROSITE" id="PS50005">
    <property type="entry name" value="TPR"/>
    <property type="match status" value="2"/>
</dbReference>
<dbReference type="SUPFAM" id="SSF48452">
    <property type="entry name" value="TPR-like"/>
    <property type="match status" value="1"/>
</dbReference>
<feature type="repeat" description="TPR" evidence="3">
    <location>
        <begin position="126"/>
        <end position="159"/>
    </location>
</feature>
<accession>A0A431TZT9</accession>
<evidence type="ECO:0000256" key="2">
    <source>
        <dbReference type="ARBA" id="ARBA00022803"/>
    </source>
</evidence>
<evidence type="ECO:0000313" key="6">
    <source>
        <dbReference type="Proteomes" id="UP000282184"/>
    </source>
</evidence>
<gene>
    <name evidence="5" type="ORF">EJV47_18335</name>
</gene>
<dbReference type="Pfam" id="PF13174">
    <property type="entry name" value="TPR_6"/>
    <property type="match status" value="1"/>
</dbReference>
<protein>
    <submittedName>
        <fullName evidence="5">Tetratricopeptide repeat protein</fullName>
    </submittedName>
</protein>
<dbReference type="PANTHER" id="PTHR45586">
    <property type="entry name" value="TPR REPEAT-CONTAINING PROTEIN PA4667"/>
    <property type="match status" value="1"/>
</dbReference>
<dbReference type="OrthoDB" id="9811837at2"/>
<dbReference type="Gene3D" id="1.25.40.10">
    <property type="entry name" value="Tetratricopeptide repeat domain"/>
    <property type="match status" value="1"/>
</dbReference>
<dbReference type="PANTHER" id="PTHR45586:SF14">
    <property type="entry name" value="TETRATRICOPEPTIDE TPR_2 REPEAT PROTEIN"/>
    <property type="match status" value="1"/>
</dbReference>
<evidence type="ECO:0000313" key="5">
    <source>
        <dbReference type="EMBL" id="RTQ47878.1"/>
    </source>
</evidence>
<proteinExistence type="predicted"/>
<organism evidence="5 6">
    <name type="scientific">Hymenobacter gummosus</name>
    <dbReference type="NCBI Taxonomy" id="1776032"/>
    <lineage>
        <taxon>Bacteria</taxon>
        <taxon>Pseudomonadati</taxon>
        <taxon>Bacteroidota</taxon>
        <taxon>Cytophagia</taxon>
        <taxon>Cytophagales</taxon>
        <taxon>Hymenobacteraceae</taxon>
        <taxon>Hymenobacter</taxon>
    </lineage>
</organism>
<keyword evidence="6" id="KW-1185">Reference proteome</keyword>
<feature type="repeat" description="TPR" evidence="3">
    <location>
        <begin position="160"/>
        <end position="193"/>
    </location>
</feature>
<dbReference type="Pfam" id="PF13432">
    <property type="entry name" value="TPR_16"/>
    <property type="match status" value="1"/>
</dbReference>
<name>A0A431TZT9_9BACT</name>
<dbReference type="InterPro" id="IPR051012">
    <property type="entry name" value="CellSynth/LPSAsmb/PSIAsmb"/>
</dbReference>
<feature type="signal peptide" evidence="4">
    <location>
        <begin position="1"/>
        <end position="19"/>
    </location>
</feature>
<feature type="chain" id="PRO_5019404224" evidence="4">
    <location>
        <begin position="20"/>
        <end position="304"/>
    </location>
</feature>
<comment type="caution">
    <text evidence="5">The sequence shown here is derived from an EMBL/GenBank/DDBJ whole genome shotgun (WGS) entry which is preliminary data.</text>
</comment>
<dbReference type="InterPro" id="IPR011990">
    <property type="entry name" value="TPR-like_helical_dom_sf"/>
</dbReference>
<keyword evidence="1" id="KW-0677">Repeat</keyword>
<dbReference type="RefSeq" id="WP_126694636.1">
    <property type="nucleotide sequence ID" value="NZ_RXOF01000011.1"/>
</dbReference>